<dbReference type="EMBL" id="JACHXM010000057">
    <property type="protein sequence ID" value="MBB3143570.1"/>
    <property type="molecule type" value="Genomic_DNA"/>
</dbReference>
<gene>
    <name evidence="14" type="primary">dsbB</name>
    <name evidence="16" type="ORF">FHR96_004493</name>
</gene>
<comment type="caution">
    <text evidence="16">The sequence shown here is derived from an EMBL/GenBank/DDBJ whole genome shotgun (WGS) entry which is preliminary data.</text>
</comment>
<dbReference type="InterPro" id="IPR023380">
    <property type="entry name" value="DsbB-like_sf"/>
</dbReference>
<reference evidence="16 17" key="1">
    <citation type="submission" date="2020-08" db="EMBL/GenBank/DDBJ databases">
        <title>Genomic Encyclopedia of Type Strains, Phase III (KMG-III): the genomes of soil and plant-associated and newly described type strains.</title>
        <authorList>
            <person name="Whitman W."/>
        </authorList>
    </citation>
    <scope>NUCLEOTIDE SEQUENCE [LARGE SCALE GENOMIC DNA]</scope>
    <source>
        <strain evidence="16 17">CECT 5995</strain>
    </source>
</reference>
<dbReference type="GO" id="GO:0006457">
    <property type="term" value="P:protein folding"/>
    <property type="evidence" value="ECO:0007669"/>
    <property type="project" value="InterPro"/>
</dbReference>
<evidence type="ECO:0000256" key="12">
    <source>
        <dbReference type="ARBA" id="ARBA00023186"/>
    </source>
</evidence>
<keyword evidence="3 14" id="KW-0813">Transport</keyword>
<comment type="subcellular location">
    <subcellularLocation>
        <location evidence="1">Cell inner membrane</location>
        <topology evidence="1">Multi-pass membrane protein</topology>
    </subcellularLocation>
    <subcellularLocation>
        <location evidence="14">Cell membrane</location>
        <topology evidence="14">Multi-pass membrane protein</topology>
    </subcellularLocation>
</comment>
<proteinExistence type="inferred from homology"/>
<dbReference type="PANTHER" id="PTHR36570">
    <property type="entry name" value="DISULFIDE BOND FORMATION PROTEIN B"/>
    <property type="match status" value="1"/>
</dbReference>
<keyword evidence="6 14" id="KW-0812">Transmembrane</keyword>
<comment type="similarity">
    <text evidence="2 14">Belongs to the DsbB family.</text>
</comment>
<evidence type="ECO:0000256" key="3">
    <source>
        <dbReference type="ARBA" id="ARBA00022448"/>
    </source>
</evidence>
<feature type="disulfide bond" description="Redox-active" evidence="14">
    <location>
        <begin position="40"/>
        <end position="43"/>
    </location>
</feature>
<dbReference type="InterPro" id="IPR050183">
    <property type="entry name" value="DsbB"/>
</dbReference>
<evidence type="ECO:0000256" key="5">
    <source>
        <dbReference type="ARBA" id="ARBA00022519"/>
    </source>
</evidence>
<keyword evidence="7 14" id="KW-0249">Electron transport</keyword>
<dbReference type="Gene3D" id="1.20.1550.10">
    <property type="entry name" value="DsbB-like"/>
    <property type="match status" value="1"/>
</dbReference>
<dbReference type="AlphaFoldDB" id="A0A7W5G7U3"/>
<dbReference type="HAMAP" id="MF_00286">
    <property type="entry name" value="DsbB"/>
    <property type="match status" value="1"/>
</dbReference>
<evidence type="ECO:0000256" key="10">
    <source>
        <dbReference type="ARBA" id="ARBA00023136"/>
    </source>
</evidence>
<dbReference type="RefSeq" id="WP_183389870.1">
    <property type="nucleotide sequence ID" value="NZ_JACHXM010000057.1"/>
</dbReference>
<evidence type="ECO:0000256" key="6">
    <source>
        <dbReference type="ARBA" id="ARBA00022692"/>
    </source>
</evidence>
<feature type="transmembrane region" description="Helical" evidence="15">
    <location>
        <begin position="12"/>
        <end position="32"/>
    </location>
</feature>
<dbReference type="InterPro" id="IPR022920">
    <property type="entry name" value="Disulphide_bond_form_DsbB"/>
</dbReference>
<evidence type="ECO:0000256" key="1">
    <source>
        <dbReference type="ARBA" id="ARBA00004429"/>
    </source>
</evidence>
<protein>
    <recommendedName>
        <fullName evidence="14">Disulfide bond formation protein B</fullName>
    </recommendedName>
    <alternativeName>
        <fullName evidence="14">Disulfide oxidoreductase</fullName>
    </alternativeName>
</protein>
<comment type="caution">
    <text evidence="14">Lacks conserved residue(s) required for the propagation of feature annotation.</text>
</comment>
<keyword evidence="5" id="KW-0997">Cell inner membrane</keyword>
<organism evidence="16 17">
    <name type="scientific">Halomonas organivorans</name>
    <dbReference type="NCBI Taxonomy" id="257772"/>
    <lineage>
        <taxon>Bacteria</taxon>
        <taxon>Pseudomonadati</taxon>
        <taxon>Pseudomonadota</taxon>
        <taxon>Gammaproteobacteria</taxon>
        <taxon>Oceanospirillales</taxon>
        <taxon>Halomonadaceae</taxon>
        <taxon>Halomonas</taxon>
    </lineage>
</organism>
<keyword evidence="17" id="KW-1185">Reference proteome</keyword>
<evidence type="ECO:0000256" key="15">
    <source>
        <dbReference type="SAM" id="Phobius"/>
    </source>
</evidence>
<dbReference type="Pfam" id="PF02600">
    <property type="entry name" value="DsbB"/>
    <property type="match status" value="1"/>
</dbReference>
<evidence type="ECO:0000256" key="2">
    <source>
        <dbReference type="ARBA" id="ARBA00008823"/>
    </source>
</evidence>
<dbReference type="PANTHER" id="PTHR36570:SF3">
    <property type="entry name" value="DISULFIDE BOND FORMATION PROTEIN B"/>
    <property type="match status" value="1"/>
</dbReference>
<evidence type="ECO:0000256" key="13">
    <source>
        <dbReference type="ARBA" id="ARBA00023284"/>
    </source>
</evidence>
<accession>A0A7W5G7U3</accession>
<evidence type="ECO:0000256" key="7">
    <source>
        <dbReference type="ARBA" id="ARBA00022982"/>
    </source>
</evidence>
<keyword evidence="13 14" id="KW-0676">Redox-active center</keyword>
<comment type="function">
    <text evidence="14">Required for disulfide bond formation in some periplasmic proteins. Acts by oxidizing the DsbA protein.</text>
</comment>
<evidence type="ECO:0000256" key="14">
    <source>
        <dbReference type="HAMAP-Rule" id="MF_00286"/>
    </source>
</evidence>
<evidence type="ECO:0000256" key="11">
    <source>
        <dbReference type="ARBA" id="ARBA00023157"/>
    </source>
</evidence>
<keyword evidence="10 14" id="KW-0472">Membrane</keyword>
<evidence type="ECO:0000256" key="4">
    <source>
        <dbReference type="ARBA" id="ARBA00022475"/>
    </source>
</evidence>
<evidence type="ECO:0000313" key="16">
    <source>
        <dbReference type="EMBL" id="MBB3143570.1"/>
    </source>
</evidence>
<feature type="topological domain" description="Cytoplasmic" evidence="14">
    <location>
        <begin position="167"/>
        <end position="183"/>
    </location>
</feature>
<keyword evidence="8 14" id="KW-1133">Transmembrane helix</keyword>
<feature type="transmembrane region" description="Helical" evidence="15">
    <location>
        <begin position="44"/>
        <end position="62"/>
    </location>
</feature>
<evidence type="ECO:0000313" key="17">
    <source>
        <dbReference type="Proteomes" id="UP000525987"/>
    </source>
</evidence>
<feature type="transmembrane region" description="Helical" evidence="15">
    <location>
        <begin position="145"/>
        <end position="165"/>
    </location>
</feature>
<dbReference type="GO" id="GO:0005886">
    <property type="term" value="C:plasma membrane"/>
    <property type="evidence" value="ECO:0007669"/>
    <property type="project" value="UniProtKB-SubCell"/>
</dbReference>
<dbReference type="SUPFAM" id="SSF158442">
    <property type="entry name" value="DsbB-like"/>
    <property type="match status" value="1"/>
</dbReference>
<evidence type="ECO:0000256" key="8">
    <source>
        <dbReference type="ARBA" id="ARBA00022989"/>
    </source>
</evidence>
<feature type="topological domain" description="Periplasmic" evidence="14">
    <location>
        <begin position="31"/>
        <end position="48"/>
    </location>
</feature>
<keyword evidence="9 14" id="KW-0560">Oxidoreductase</keyword>
<dbReference type="GO" id="GO:0009055">
    <property type="term" value="F:electron transfer activity"/>
    <property type="evidence" value="ECO:0007669"/>
    <property type="project" value="UniProtKB-UniRule"/>
</dbReference>
<dbReference type="Proteomes" id="UP000525987">
    <property type="component" value="Unassembled WGS sequence"/>
</dbReference>
<keyword evidence="11 14" id="KW-1015">Disulfide bond</keyword>
<dbReference type="GO" id="GO:0015035">
    <property type="term" value="F:protein-disulfide reductase activity"/>
    <property type="evidence" value="ECO:0007669"/>
    <property type="project" value="UniProtKB-UniRule"/>
</dbReference>
<sequence length="183" mass="19404">MIEGLREAGVRGWSLLGLGGCVLMMAVALGLEHLGGLEPCPLCIFQRVAVMAAGVVFAVAALHDPKGRLGGAVYALLSLLAVAAGIGLAWRHLWLQSLPADQVPSCGPGLDYMLEVLPLQQVLSMVLNASGECAEISARFLGLSLPGWTLIGFVVLALVPLGLLWRSLRRRNGYRWPGVTPQD</sequence>
<feature type="transmembrane region" description="Helical" evidence="15">
    <location>
        <begin position="69"/>
        <end position="90"/>
    </location>
</feature>
<feature type="topological domain" description="Cytoplasmic" evidence="14">
    <location>
        <begin position="1"/>
        <end position="13"/>
    </location>
</feature>
<name>A0A7W5G7U3_9GAMM</name>
<keyword evidence="4 14" id="KW-1003">Cell membrane</keyword>
<keyword evidence="12 14" id="KW-0143">Chaperone</keyword>
<dbReference type="InterPro" id="IPR003752">
    <property type="entry name" value="DiS_bond_form_DsbB/BdbC"/>
</dbReference>
<evidence type="ECO:0000256" key="9">
    <source>
        <dbReference type="ARBA" id="ARBA00023002"/>
    </source>
</evidence>